<feature type="compositionally biased region" description="Basic residues" evidence="1">
    <location>
        <begin position="42"/>
        <end position="56"/>
    </location>
</feature>
<dbReference type="EMBL" id="KP795567">
    <property type="protein sequence ID" value="AKN38147.1"/>
    <property type="molecule type" value="Genomic_DNA"/>
</dbReference>
<feature type="region of interest" description="Disordered" evidence="1">
    <location>
        <begin position="25"/>
        <end position="56"/>
    </location>
</feature>
<name>A0A0H3ZUG7_9VIBR</name>
<protein>
    <submittedName>
        <fullName evidence="2">Uncharacterized protein</fullName>
    </submittedName>
</protein>
<evidence type="ECO:0000256" key="1">
    <source>
        <dbReference type="SAM" id="MobiDB-lite"/>
    </source>
</evidence>
<proteinExistence type="predicted"/>
<organism evidence="2">
    <name type="scientific">Vibrio tasmaniensis</name>
    <dbReference type="NCBI Taxonomy" id="212663"/>
    <lineage>
        <taxon>Bacteria</taxon>
        <taxon>Pseudomonadati</taxon>
        <taxon>Pseudomonadota</taxon>
        <taxon>Gammaproteobacteria</taxon>
        <taxon>Vibrionales</taxon>
        <taxon>Vibrionaceae</taxon>
        <taxon>Vibrio</taxon>
    </lineage>
</organism>
<reference evidence="2" key="1">
    <citation type="journal article" date="2015" name="MBio">
        <title>Eco-Evolutionary Dynamics of Episomes among Ecologically Cohesive Bacterial Populations.</title>
        <authorList>
            <person name="Xue H."/>
            <person name="Cordero O.X."/>
            <person name="Camas F.M."/>
            <person name="Trimble W."/>
            <person name="Meyer F."/>
            <person name="Guglielmini J."/>
            <person name="Rocha E.P."/>
            <person name="Polz M.F."/>
        </authorList>
    </citation>
    <scope>NUCLEOTIDE SEQUENCE</scope>
    <source>
        <strain evidence="2">1F_279</strain>
    </source>
</reference>
<sequence length="56" mass="6471">MKIAHELARKGVEEFRSERALKAEEAKQLTTVSPVTNPPQSKRLKNRNKRKKKGKK</sequence>
<evidence type="ECO:0000313" key="2">
    <source>
        <dbReference type="EMBL" id="AKN38147.1"/>
    </source>
</evidence>
<feature type="compositionally biased region" description="Polar residues" evidence="1">
    <location>
        <begin position="28"/>
        <end position="40"/>
    </location>
</feature>
<dbReference type="AlphaFoldDB" id="A0A0H3ZUG7"/>
<accession>A0A0H3ZUG7</accession>